<keyword evidence="3" id="KW-1185">Reference proteome</keyword>
<feature type="region of interest" description="Disordered" evidence="1">
    <location>
        <begin position="95"/>
        <end position="118"/>
    </location>
</feature>
<dbReference type="Proteomes" id="UP000823775">
    <property type="component" value="Unassembled WGS sequence"/>
</dbReference>
<reference evidence="2 3" key="1">
    <citation type="journal article" date="2021" name="BMC Genomics">
        <title>Datura genome reveals duplications of psychoactive alkaloid biosynthetic genes and high mutation rate following tissue culture.</title>
        <authorList>
            <person name="Rajewski A."/>
            <person name="Carter-House D."/>
            <person name="Stajich J."/>
            <person name="Litt A."/>
        </authorList>
    </citation>
    <scope>NUCLEOTIDE SEQUENCE [LARGE SCALE GENOMIC DNA]</scope>
    <source>
        <strain evidence="2">AR-01</strain>
    </source>
</reference>
<gene>
    <name evidence="2" type="ORF">HAX54_006483</name>
</gene>
<evidence type="ECO:0000313" key="2">
    <source>
        <dbReference type="EMBL" id="MCE3216429.1"/>
    </source>
</evidence>
<dbReference type="EMBL" id="JACEIK010013265">
    <property type="protein sequence ID" value="MCE3216429.1"/>
    <property type="molecule type" value="Genomic_DNA"/>
</dbReference>
<accession>A0ABS8WXR8</accession>
<organism evidence="2 3">
    <name type="scientific">Datura stramonium</name>
    <name type="common">Jimsonweed</name>
    <name type="synonym">Common thornapple</name>
    <dbReference type="NCBI Taxonomy" id="4076"/>
    <lineage>
        <taxon>Eukaryota</taxon>
        <taxon>Viridiplantae</taxon>
        <taxon>Streptophyta</taxon>
        <taxon>Embryophyta</taxon>
        <taxon>Tracheophyta</taxon>
        <taxon>Spermatophyta</taxon>
        <taxon>Magnoliopsida</taxon>
        <taxon>eudicotyledons</taxon>
        <taxon>Gunneridae</taxon>
        <taxon>Pentapetalae</taxon>
        <taxon>asterids</taxon>
        <taxon>lamiids</taxon>
        <taxon>Solanales</taxon>
        <taxon>Solanaceae</taxon>
        <taxon>Solanoideae</taxon>
        <taxon>Datureae</taxon>
        <taxon>Datura</taxon>
    </lineage>
</organism>
<proteinExistence type="predicted"/>
<feature type="non-terminal residue" evidence="2">
    <location>
        <position position="118"/>
    </location>
</feature>
<evidence type="ECO:0000256" key="1">
    <source>
        <dbReference type="SAM" id="MobiDB-lite"/>
    </source>
</evidence>
<name>A0ABS8WXR8_DATST</name>
<comment type="caution">
    <text evidence="2">The sequence shown here is derived from an EMBL/GenBank/DDBJ whole genome shotgun (WGS) entry which is preliminary data.</text>
</comment>
<sequence>MGELGSLMKKIDINLVQSDCNWPLKEFRVEAPSASESIMSLRPYYTFVYTYPFIMGLDNHIDELPNGVHPWGFPFFTRSHALVNFIYCNNLTSHDSSDHAPALPASNAGHAPKKASLR</sequence>
<protein>
    <submittedName>
        <fullName evidence="2">Uncharacterized protein</fullName>
    </submittedName>
</protein>
<evidence type="ECO:0000313" key="3">
    <source>
        <dbReference type="Proteomes" id="UP000823775"/>
    </source>
</evidence>